<dbReference type="InterPro" id="IPR027417">
    <property type="entry name" value="P-loop_NTPase"/>
</dbReference>
<feature type="repeat" description="ANK" evidence="3">
    <location>
        <begin position="677"/>
        <end position="709"/>
    </location>
</feature>
<evidence type="ECO:0000259" key="4">
    <source>
        <dbReference type="Pfam" id="PF17111"/>
    </source>
</evidence>
<dbReference type="InterPro" id="IPR036770">
    <property type="entry name" value="Ankyrin_rpt-contain_sf"/>
</dbReference>
<dbReference type="PANTHER" id="PTHR24166">
    <property type="entry name" value="ROLLING PEBBLES, ISOFORM B"/>
    <property type="match status" value="1"/>
</dbReference>
<dbReference type="Pfam" id="PF24883">
    <property type="entry name" value="NPHP3_N"/>
    <property type="match status" value="1"/>
</dbReference>
<dbReference type="InterPro" id="IPR054471">
    <property type="entry name" value="GPIID_WHD"/>
</dbReference>
<dbReference type="PRINTS" id="PR01415">
    <property type="entry name" value="ANKYRIN"/>
</dbReference>
<evidence type="ECO:0000313" key="8">
    <source>
        <dbReference type="Proteomes" id="UP000813427"/>
    </source>
</evidence>
<gene>
    <name evidence="7" type="ORF">BKA59DRAFT_455717</name>
</gene>
<feature type="domain" description="GPI inositol-deacylase winged helix" evidence="5">
    <location>
        <begin position="448"/>
        <end position="529"/>
    </location>
</feature>
<feature type="repeat" description="ANK" evidence="3">
    <location>
        <begin position="1318"/>
        <end position="1350"/>
    </location>
</feature>
<dbReference type="Proteomes" id="UP000813427">
    <property type="component" value="Unassembled WGS sequence"/>
</dbReference>
<dbReference type="InterPro" id="IPR056884">
    <property type="entry name" value="NPHP3-like_N"/>
</dbReference>
<dbReference type="PROSITE" id="PS50088">
    <property type="entry name" value="ANK_REPEAT"/>
    <property type="match status" value="7"/>
</dbReference>
<evidence type="ECO:0000256" key="1">
    <source>
        <dbReference type="ARBA" id="ARBA00022737"/>
    </source>
</evidence>
<sequence length="1515" mass="169030">MAEALGIASGAAGLLSLAIEVTKLSYTYIASVRGAPKSLTSYIRELTTLTSVLLQLDDLIQAKKINSQNSQILKKALNDCKQEVEHLRAKLEKKVSYGGIEAKVAALAWPLSESELQDKVNMLHRYNGIFSSALQADTLTIAIATNRELQDFRNSTERKEIIAWYKPDATIEVSTSHLDDYCPSTWQTFISGHVYHSWRSGSTPVVWVYGQPGAGKTVLASIDNSALVLRDIKSGNLPGTVIASHFFNSNRSTESVSNVLRSLIAQALRGCPVIPQEALALYEKRSQNLTMNDLINVLGAIAKSMTTCIILDGLDECSFLPKLFSILLTLQELGVRIFATSRDLPKIRKHFEKKPSVEVFATSQDLDLYVSHRLQDGEVDVELIGTQLKSDLVSAIKKKTVGSFLLARLIMDHINSLLTIKDIRKALISLPANYDEAYLATFDRIFKQASGLRDLALRSLDFICYVKQPLQMVELQHALAIEEGMLEIDHEDLQASKTITSSCLGLLVVTGSEKTVEFVHSTARNFLQSRPEGMDKRPHLTILRSCISYMSTNEMRQGRCTSHEEMTQRCQKQPFLRYAANFYGYHAQEVIEECFDQLSEFLEDDILRGSSWQLLNFKAHLDTSVSESVFDSSPKDVLALHVAAFWGFYKYFAKSVDDTQPGTQNTKMQNLNKADSHGWTPLHWAVSMGHNDIVEILLRSGASPDLPDLAGWTPTFWAAFKGHADIIEMLWQYDIAPFRCDIKGLTPLHWAISTDQTEIVKRLLKVKTCFRQHDKSSVLSLSSLEDLTVSRARAMATKANQSPFKFYSEGTDIEMFSAIFNALKQSFNEKADKPRERNSGYYTVDPFLYGPFGRSLKADHGRRARPDRDYEWGKPDADFLEFVDNLMIHATRSQSLPIVKLVFDLKLVKASGIDSLALVHEAAASGWVEGMSALIDLGANVNNGRGRDGKTPLHVACLCQREESIHLLLRINKIDVNARDKGQQTPIMDLMTASFEQKGLNIYRLLVARGASTSIKDAEGNSLMHFAMRTCNATMVQILCTAGINIESRNKSGQLPLHWMTDWRYFEFRKSLTPDEAQSLKQKRHDCMKLVFELSSPSSLDSVCDWKHGAAPSKQTPLLLALSSHNWDLAAELVKHIKKPGNTSSLLHAKTDNIHELCKVSERLASVSTPRSLDRVMMYFESQPLSLEDWTYLLQSLLDAGADINRVNWEGKTPLHLCVQRAASIQVIDTLLKLGANPYQATKDGLDCFQLALLYCDEAGSWEIMRCLRTYANTHPEPGHYFCQGGILIAPETPIENEETRYLQVLRQTNAINYETRSGRTLMFEAAGRGNTHLVERLLDHGAYPHYIDEFGSSPLHAAAKKQAPTTVAALLQAGADVHQVSFSEFGSRVTGTPLHVCLEACSHGQVSIETVRILLSYGADPNYAVARDDYTETSLSLPLKALRQSIEYPDLETGNPENLDHLALEVLKVLVDAGARVADSADDVTIGVVAKMEGYESLWEEMRSQLMPNQVIDP</sequence>
<evidence type="ECO:0000259" key="6">
    <source>
        <dbReference type="Pfam" id="PF24883"/>
    </source>
</evidence>
<evidence type="ECO:0000256" key="2">
    <source>
        <dbReference type="ARBA" id="ARBA00023043"/>
    </source>
</evidence>
<evidence type="ECO:0000256" key="3">
    <source>
        <dbReference type="PROSITE-ProRule" id="PRU00023"/>
    </source>
</evidence>
<dbReference type="SUPFAM" id="SSF52540">
    <property type="entry name" value="P-loop containing nucleoside triphosphate hydrolases"/>
    <property type="match status" value="1"/>
</dbReference>
<dbReference type="InterPro" id="IPR031348">
    <property type="entry name" value="PigL_N"/>
</dbReference>
<evidence type="ECO:0000259" key="5">
    <source>
        <dbReference type="Pfam" id="PF22939"/>
    </source>
</evidence>
<feature type="repeat" description="ANK" evidence="3">
    <location>
        <begin position="1019"/>
        <end position="1051"/>
    </location>
</feature>
<dbReference type="PANTHER" id="PTHR24166:SF48">
    <property type="entry name" value="PROTEIN VAPYRIN"/>
    <property type="match status" value="1"/>
</dbReference>
<dbReference type="Pfam" id="PF12796">
    <property type="entry name" value="Ank_2"/>
    <property type="match status" value="3"/>
</dbReference>
<dbReference type="InterPro" id="IPR050889">
    <property type="entry name" value="Dendritic_Spine_Reg/Scaffold"/>
</dbReference>
<feature type="domain" description="Azaphilone pigments biosynthesis cluster protein L N-terminal" evidence="4">
    <location>
        <begin position="2"/>
        <end position="154"/>
    </location>
</feature>
<organism evidence="7 8">
    <name type="scientific">Fusarium tricinctum</name>
    <dbReference type="NCBI Taxonomy" id="61284"/>
    <lineage>
        <taxon>Eukaryota</taxon>
        <taxon>Fungi</taxon>
        <taxon>Dikarya</taxon>
        <taxon>Ascomycota</taxon>
        <taxon>Pezizomycotina</taxon>
        <taxon>Sordariomycetes</taxon>
        <taxon>Hypocreomycetidae</taxon>
        <taxon>Hypocreales</taxon>
        <taxon>Nectriaceae</taxon>
        <taxon>Fusarium</taxon>
        <taxon>Fusarium tricinctum species complex</taxon>
    </lineage>
</organism>
<accession>A0A8K0RXQ2</accession>
<dbReference type="OrthoDB" id="1577640at2759"/>
<dbReference type="PROSITE" id="PS50297">
    <property type="entry name" value="ANK_REP_REGION"/>
    <property type="match status" value="4"/>
</dbReference>
<dbReference type="SUPFAM" id="SSF48403">
    <property type="entry name" value="Ankyrin repeat"/>
    <property type="match status" value="3"/>
</dbReference>
<protein>
    <submittedName>
        <fullName evidence="7">Ankyrin repeat-containing domain protein</fullName>
    </submittedName>
</protein>
<comment type="caution">
    <text evidence="7">The sequence shown here is derived from an EMBL/GenBank/DDBJ whole genome shotgun (WGS) entry which is preliminary data.</text>
</comment>
<dbReference type="Pfam" id="PF00023">
    <property type="entry name" value="Ank"/>
    <property type="match status" value="2"/>
</dbReference>
<dbReference type="EMBL" id="JAGPXF010000004">
    <property type="protein sequence ID" value="KAH7246686.1"/>
    <property type="molecule type" value="Genomic_DNA"/>
</dbReference>
<name>A0A8K0RXQ2_9HYPO</name>
<dbReference type="Pfam" id="PF22939">
    <property type="entry name" value="WHD_GPIID"/>
    <property type="match status" value="1"/>
</dbReference>
<dbReference type="SMART" id="SM00248">
    <property type="entry name" value="ANK"/>
    <property type="match status" value="11"/>
</dbReference>
<proteinExistence type="predicted"/>
<feature type="repeat" description="ANK" evidence="3">
    <location>
        <begin position="948"/>
        <end position="981"/>
    </location>
</feature>
<feature type="domain" description="Nephrocystin 3-like N-terminal" evidence="6">
    <location>
        <begin position="185"/>
        <end position="342"/>
    </location>
</feature>
<feature type="repeat" description="ANK" evidence="3">
    <location>
        <begin position="1351"/>
        <end position="1383"/>
    </location>
</feature>
<dbReference type="Gene3D" id="3.40.50.300">
    <property type="entry name" value="P-loop containing nucleotide triphosphate hydrolases"/>
    <property type="match status" value="1"/>
</dbReference>
<dbReference type="Gene3D" id="1.25.40.20">
    <property type="entry name" value="Ankyrin repeat-containing domain"/>
    <property type="match status" value="5"/>
</dbReference>
<evidence type="ECO:0000313" key="7">
    <source>
        <dbReference type="EMBL" id="KAH7246686.1"/>
    </source>
</evidence>
<keyword evidence="1" id="KW-0677">Repeat</keyword>
<reference evidence="7" key="1">
    <citation type="journal article" date="2021" name="Nat. Commun.">
        <title>Genetic determinants of endophytism in the Arabidopsis root mycobiome.</title>
        <authorList>
            <person name="Mesny F."/>
            <person name="Miyauchi S."/>
            <person name="Thiergart T."/>
            <person name="Pickel B."/>
            <person name="Atanasova L."/>
            <person name="Karlsson M."/>
            <person name="Huettel B."/>
            <person name="Barry K.W."/>
            <person name="Haridas S."/>
            <person name="Chen C."/>
            <person name="Bauer D."/>
            <person name="Andreopoulos W."/>
            <person name="Pangilinan J."/>
            <person name="LaButti K."/>
            <person name="Riley R."/>
            <person name="Lipzen A."/>
            <person name="Clum A."/>
            <person name="Drula E."/>
            <person name="Henrissat B."/>
            <person name="Kohler A."/>
            <person name="Grigoriev I.V."/>
            <person name="Martin F.M."/>
            <person name="Hacquard S."/>
        </authorList>
    </citation>
    <scope>NUCLEOTIDE SEQUENCE</scope>
    <source>
        <strain evidence="7">MPI-SDFR-AT-0068</strain>
    </source>
</reference>
<keyword evidence="8" id="KW-1185">Reference proteome</keyword>
<feature type="repeat" description="ANK" evidence="3">
    <location>
        <begin position="743"/>
        <end position="775"/>
    </location>
</feature>
<keyword evidence="2 3" id="KW-0040">ANK repeat</keyword>
<dbReference type="Pfam" id="PF17111">
    <property type="entry name" value="PigL_N"/>
    <property type="match status" value="1"/>
</dbReference>
<dbReference type="InterPro" id="IPR002110">
    <property type="entry name" value="Ankyrin_rpt"/>
</dbReference>
<feature type="repeat" description="ANK" evidence="3">
    <location>
        <begin position="1210"/>
        <end position="1243"/>
    </location>
</feature>